<dbReference type="PIRSF" id="PIRSF002741">
    <property type="entry name" value="MppA"/>
    <property type="match status" value="1"/>
</dbReference>
<comment type="similarity">
    <text evidence="2">Belongs to the bacterial solute-binding protein 5 family.</text>
</comment>
<proteinExistence type="inferred from homology"/>
<dbReference type="Pfam" id="PF00496">
    <property type="entry name" value="SBP_bac_5"/>
    <property type="match status" value="1"/>
</dbReference>
<dbReference type="Gene3D" id="3.40.190.10">
    <property type="entry name" value="Periplasmic binding protein-like II"/>
    <property type="match status" value="1"/>
</dbReference>
<dbReference type="CDD" id="cd08503">
    <property type="entry name" value="PBP2_NikA_DppA_OppA_like_17"/>
    <property type="match status" value="1"/>
</dbReference>
<dbReference type="InterPro" id="IPR030678">
    <property type="entry name" value="Peptide/Ni-bd"/>
</dbReference>
<dbReference type="Proteomes" id="UP001549204">
    <property type="component" value="Unassembled WGS sequence"/>
</dbReference>
<evidence type="ECO:0000313" key="6">
    <source>
        <dbReference type="EMBL" id="MET3583427.1"/>
    </source>
</evidence>
<dbReference type="Gene3D" id="3.10.105.10">
    <property type="entry name" value="Dipeptide-binding Protein, Domain 3"/>
    <property type="match status" value="1"/>
</dbReference>
<protein>
    <submittedName>
        <fullName evidence="6">Peptide/nickel transport system substrate-binding protein</fullName>
    </submittedName>
</protein>
<evidence type="ECO:0000256" key="4">
    <source>
        <dbReference type="ARBA" id="ARBA00022729"/>
    </source>
</evidence>
<dbReference type="PANTHER" id="PTHR30290">
    <property type="entry name" value="PERIPLASMIC BINDING COMPONENT OF ABC TRANSPORTER"/>
    <property type="match status" value="1"/>
</dbReference>
<comment type="subcellular location">
    <subcellularLocation>
        <location evidence="1">Periplasm</location>
    </subcellularLocation>
</comment>
<reference evidence="6 7" key="1">
    <citation type="submission" date="2024-06" db="EMBL/GenBank/DDBJ databases">
        <title>Genomic Encyclopedia of Type Strains, Phase IV (KMG-IV): sequencing the most valuable type-strain genomes for metagenomic binning, comparative biology and taxonomic classification.</title>
        <authorList>
            <person name="Goeker M."/>
        </authorList>
    </citation>
    <scope>NUCLEOTIDE SEQUENCE [LARGE SCALE GENOMIC DNA]</scope>
    <source>
        <strain evidence="6 7">DSM 100022</strain>
    </source>
</reference>
<dbReference type="NCBIfam" id="TIGR01409">
    <property type="entry name" value="TAT_signal_seq"/>
    <property type="match status" value="1"/>
</dbReference>
<feature type="domain" description="Solute-binding protein family 5" evidence="5">
    <location>
        <begin position="94"/>
        <end position="439"/>
    </location>
</feature>
<evidence type="ECO:0000256" key="2">
    <source>
        <dbReference type="ARBA" id="ARBA00005695"/>
    </source>
</evidence>
<dbReference type="Gene3D" id="3.90.76.10">
    <property type="entry name" value="Dipeptide-binding Protein, Domain 1"/>
    <property type="match status" value="1"/>
</dbReference>
<organism evidence="6 7">
    <name type="scientific">Mesorhizobium robiniae</name>
    <dbReference type="NCBI Taxonomy" id="559315"/>
    <lineage>
        <taxon>Bacteria</taxon>
        <taxon>Pseudomonadati</taxon>
        <taxon>Pseudomonadota</taxon>
        <taxon>Alphaproteobacteria</taxon>
        <taxon>Hyphomicrobiales</taxon>
        <taxon>Phyllobacteriaceae</taxon>
        <taxon>Mesorhizobium</taxon>
    </lineage>
</organism>
<dbReference type="RefSeq" id="WP_263807113.1">
    <property type="nucleotide sequence ID" value="NZ_JBEPMC010000018.1"/>
</dbReference>
<keyword evidence="3" id="KW-0813">Transport</keyword>
<keyword evidence="4" id="KW-0732">Signal</keyword>
<sequence>MANYDFSRTGPHSTRRQFLTGVAAAGAMMVGSSGFPNVARAQTTDAKRGGHFRIGIGSGSSTDSLDPALYHDTFMMSLGRSLHGYLADINAEGELVGELAVQWEPSSDAKTWNFKLRKDVVFHNGKTLDADDVVASINHHRGDQSQSGAKGIVDAIEDIRADGPHIVVIKLKEGNADFPFMMEDYTLAILPQKDGKVDVSGVGCGGYQLDGIDFGVKAIAKRFENYWKPNSAWFDSVETLAIHDTVARTNALTTGQIHAMDRCDLKTVRLLERDRRVEIASVAGTQHYTLPMLVDVAPFDNVDVRLALKCSIDRQQLLDTVLYGHGQLGNDHPIAPGTRDFAVDLPQRQYDPDKAKFHLSKAGLSSLSVDLSASDAAFAGAVDSAVIYQQNAQKSGISINVVREPADGYWENVWLKKPWCLSYWGGRPTADWMFSQFYAAGVSLNETRWKNPRFNKLLVAARPELDVKKRAEMYTEMQAICRDDGGSVIPLFANYVNAVSRKIGHGKIGSSRDLDGFRCAERWWFAT</sequence>
<evidence type="ECO:0000256" key="1">
    <source>
        <dbReference type="ARBA" id="ARBA00004418"/>
    </source>
</evidence>
<dbReference type="EMBL" id="JBEPMC010000018">
    <property type="protein sequence ID" value="MET3583427.1"/>
    <property type="molecule type" value="Genomic_DNA"/>
</dbReference>
<keyword evidence="7" id="KW-1185">Reference proteome</keyword>
<dbReference type="InterPro" id="IPR000914">
    <property type="entry name" value="SBP_5_dom"/>
</dbReference>
<dbReference type="InterPro" id="IPR019546">
    <property type="entry name" value="TAT_signal_bac_arc"/>
</dbReference>
<accession>A0ABV2GZ58</accession>
<dbReference type="PROSITE" id="PS51318">
    <property type="entry name" value="TAT"/>
    <property type="match status" value="1"/>
</dbReference>
<evidence type="ECO:0000256" key="3">
    <source>
        <dbReference type="ARBA" id="ARBA00022448"/>
    </source>
</evidence>
<name>A0ABV2GZ58_9HYPH</name>
<dbReference type="InterPro" id="IPR039424">
    <property type="entry name" value="SBP_5"/>
</dbReference>
<dbReference type="PANTHER" id="PTHR30290:SF10">
    <property type="entry name" value="PERIPLASMIC OLIGOPEPTIDE-BINDING PROTEIN-RELATED"/>
    <property type="match status" value="1"/>
</dbReference>
<evidence type="ECO:0000259" key="5">
    <source>
        <dbReference type="Pfam" id="PF00496"/>
    </source>
</evidence>
<dbReference type="InterPro" id="IPR006311">
    <property type="entry name" value="TAT_signal"/>
</dbReference>
<gene>
    <name evidence="6" type="ORF">ABID19_006492</name>
</gene>
<evidence type="ECO:0000313" key="7">
    <source>
        <dbReference type="Proteomes" id="UP001549204"/>
    </source>
</evidence>
<dbReference type="SUPFAM" id="SSF53850">
    <property type="entry name" value="Periplasmic binding protein-like II"/>
    <property type="match status" value="1"/>
</dbReference>
<comment type="caution">
    <text evidence="6">The sequence shown here is derived from an EMBL/GenBank/DDBJ whole genome shotgun (WGS) entry which is preliminary data.</text>
</comment>